<evidence type="ECO:0000256" key="1">
    <source>
        <dbReference type="ARBA" id="ARBA00001974"/>
    </source>
</evidence>
<evidence type="ECO:0000259" key="15">
    <source>
        <dbReference type="Pfam" id="PF00890"/>
    </source>
</evidence>
<dbReference type="GO" id="GO:0005737">
    <property type="term" value="C:cytoplasm"/>
    <property type="evidence" value="ECO:0007669"/>
    <property type="project" value="UniProtKB-SubCell"/>
</dbReference>
<evidence type="ECO:0000313" key="17">
    <source>
        <dbReference type="EMBL" id="TCC08082.1"/>
    </source>
</evidence>
<feature type="domain" description="FAD-dependent oxidoreductase 2 FAD-binding" evidence="15">
    <location>
        <begin position="6"/>
        <end position="373"/>
    </location>
</feature>
<evidence type="ECO:0000256" key="4">
    <source>
        <dbReference type="ARBA" id="ARBA00012173"/>
    </source>
</evidence>
<comment type="catalytic activity">
    <reaction evidence="11">
        <text>L-aspartate + O2 = iminosuccinate + H2O2</text>
        <dbReference type="Rhea" id="RHEA:25876"/>
        <dbReference type="ChEBI" id="CHEBI:15379"/>
        <dbReference type="ChEBI" id="CHEBI:16240"/>
        <dbReference type="ChEBI" id="CHEBI:29991"/>
        <dbReference type="ChEBI" id="CHEBI:77875"/>
        <dbReference type="EC" id="1.4.3.16"/>
    </reaction>
    <physiologicalReaction direction="left-to-right" evidence="11">
        <dbReference type="Rhea" id="RHEA:25877"/>
    </physiologicalReaction>
</comment>
<dbReference type="Pfam" id="PF00890">
    <property type="entry name" value="FAD_binding_2"/>
    <property type="match status" value="1"/>
</dbReference>
<dbReference type="GO" id="GO:0008734">
    <property type="term" value="F:L-aspartate oxidase activity"/>
    <property type="evidence" value="ECO:0007669"/>
    <property type="project" value="UniProtKB-UniRule"/>
</dbReference>
<comment type="similarity">
    <text evidence="3 13">Belongs to the FAD-dependent oxidoreductase 2 family. NadB subfamily.</text>
</comment>
<dbReference type="FunFam" id="3.90.700.10:FF:000002">
    <property type="entry name" value="L-aspartate oxidase"/>
    <property type="match status" value="1"/>
</dbReference>
<evidence type="ECO:0000256" key="8">
    <source>
        <dbReference type="ARBA" id="ARBA00022827"/>
    </source>
</evidence>
<keyword evidence="7 13" id="KW-0662">Pyridine nucleotide biosynthesis</keyword>
<gene>
    <name evidence="17" type="primary">nadB</name>
    <name evidence="17" type="ORF">E0H45_19365</name>
</gene>
<comment type="caution">
    <text evidence="17">The sequence shown here is derived from an EMBL/GenBank/DDBJ whole genome shotgun (WGS) entry which is preliminary data.</text>
</comment>
<sequence length="506" mass="52827">MTRAVDVVVIGAGAAGLSAALGLAATRQVLVLSAGDGSTPWAQGGVSVAFGDDDPLDHAHDTHVAGAGFCDPRNVRALVEEGPQRVAELIAHGALFDRREDGSLSRTLEGGHSHPRIVHAGGDATGAEVDRALRAAVRAAGVETMAGRVIGLTKSTSGRVSGVLVETGGETVRIDARAVVLATGGIGNAYLASTNPSAVRGDGIALALLAGASLVDMEFVQFHPTALFTGQTRGQLPLVTEAVRGEGAVLRDLRGRLIMAGRHPRADLAPRDIVAREIEAAMRRDGTDHVWLDARSIEPDVLRRRFPTVLASCASIGVDMLSEQIPVAPAEHFLCGGVQVDRDGATGVPGLYAVGEVAASGVHGANRLASNSLLEGLVFGRRVATALTLDLPATTDRSYDVVLTEDREPERIRAILTKYAGIRRDGAGLNAAADELSALGNGPLATVARSVIVAATAREESRGCHWRSDHPHTDDRWNEHVAIGLDEEGLPTTRDAATQRARTGPR</sequence>
<reference evidence="17 18" key="1">
    <citation type="submission" date="2019-02" db="EMBL/GenBank/DDBJ databases">
        <title>Kribbella capetownensis sp. nov. and Kribbella speibonae sp. nov., isolated from soil.</title>
        <authorList>
            <person name="Curtis S.M."/>
            <person name="Norton I."/>
            <person name="Everest G.J."/>
            <person name="Meyers P.R."/>
        </authorList>
    </citation>
    <scope>NUCLEOTIDE SEQUENCE [LARGE SCALE GENOMIC DNA]</scope>
    <source>
        <strain evidence="17 18">KCTC 29219</strain>
    </source>
</reference>
<dbReference type="Gene3D" id="3.90.700.10">
    <property type="entry name" value="Succinate dehydrogenase/fumarate reductase flavoprotein, catalytic domain"/>
    <property type="match status" value="1"/>
</dbReference>
<comment type="pathway">
    <text evidence="2 13">Cofactor biosynthesis; NAD(+) biosynthesis; iminoaspartate from L-aspartate (oxidase route): step 1/1.</text>
</comment>
<evidence type="ECO:0000256" key="10">
    <source>
        <dbReference type="ARBA" id="ARBA00029426"/>
    </source>
</evidence>
<dbReference type="SUPFAM" id="SSF56425">
    <property type="entry name" value="Succinate dehydrogenase/fumarate reductase flavoprotein, catalytic domain"/>
    <property type="match status" value="1"/>
</dbReference>
<dbReference type="GO" id="GO:0034628">
    <property type="term" value="P:'de novo' NAD+ biosynthetic process from L-aspartate"/>
    <property type="evidence" value="ECO:0007669"/>
    <property type="project" value="TreeGrafter"/>
</dbReference>
<keyword evidence="6 13" id="KW-0285">Flavoprotein</keyword>
<feature type="domain" description="Fumarate reductase/succinate dehydrogenase flavoprotein-like C-terminal" evidence="16">
    <location>
        <begin position="411"/>
        <end position="485"/>
    </location>
</feature>
<dbReference type="PRINTS" id="PR00368">
    <property type="entry name" value="FADPNR"/>
</dbReference>
<dbReference type="InterPro" id="IPR036188">
    <property type="entry name" value="FAD/NAD-bd_sf"/>
</dbReference>
<keyword evidence="18" id="KW-1185">Reference proteome</keyword>
<dbReference type="PANTHER" id="PTHR42716:SF2">
    <property type="entry name" value="L-ASPARTATE OXIDASE, CHLOROPLASTIC"/>
    <property type="match status" value="1"/>
</dbReference>
<evidence type="ECO:0000256" key="9">
    <source>
        <dbReference type="ARBA" id="ARBA00023002"/>
    </source>
</evidence>
<evidence type="ECO:0000256" key="14">
    <source>
        <dbReference type="SAM" id="MobiDB-lite"/>
    </source>
</evidence>
<dbReference type="AlphaFoldDB" id="A0A4R0HGR0"/>
<dbReference type="EMBL" id="SJJZ01000002">
    <property type="protein sequence ID" value="TCC08082.1"/>
    <property type="molecule type" value="Genomic_DNA"/>
</dbReference>
<evidence type="ECO:0000313" key="18">
    <source>
        <dbReference type="Proteomes" id="UP000292346"/>
    </source>
</evidence>
<keyword evidence="9 13" id="KW-0560">Oxidoreductase</keyword>
<evidence type="ECO:0000256" key="12">
    <source>
        <dbReference type="NCBIfam" id="TIGR00551"/>
    </source>
</evidence>
<protein>
    <recommendedName>
        <fullName evidence="5 12">L-aspartate oxidase</fullName>
        <ecNumber evidence="4 12">1.4.3.16</ecNumber>
    </recommendedName>
</protein>
<organism evidence="17 18">
    <name type="scientific">Kribbella soli</name>
    <dbReference type="NCBI Taxonomy" id="1124743"/>
    <lineage>
        <taxon>Bacteria</taxon>
        <taxon>Bacillati</taxon>
        <taxon>Actinomycetota</taxon>
        <taxon>Actinomycetes</taxon>
        <taxon>Propionibacteriales</taxon>
        <taxon>Kribbellaceae</taxon>
        <taxon>Kribbella</taxon>
    </lineage>
</organism>
<evidence type="ECO:0000256" key="3">
    <source>
        <dbReference type="ARBA" id="ARBA00008562"/>
    </source>
</evidence>
<evidence type="ECO:0000259" key="16">
    <source>
        <dbReference type="Pfam" id="PF02910"/>
    </source>
</evidence>
<evidence type="ECO:0000256" key="6">
    <source>
        <dbReference type="ARBA" id="ARBA00022630"/>
    </source>
</evidence>
<dbReference type="InterPro" id="IPR003953">
    <property type="entry name" value="FAD-dep_OxRdtase_2_FAD-bd"/>
</dbReference>
<dbReference type="UniPathway" id="UPA00253">
    <property type="reaction ID" value="UER00326"/>
</dbReference>
<comment type="cofactor">
    <cofactor evidence="1 13">
        <name>FAD</name>
        <dbReference type="ChEBI" id="CHEBI:57692"/>
    </cofactor>
</comment>
<dbReference type="SUPFAM" id="SSF51905">
    <property type="entry name" value="FAD/NAD(P)-binding domain"/>
    <property type="match status" value="1"/>
</dbReference>
<dbReference type="EC" id="1.4.3.16" evidence="4 12"/>
<dbReference type="RefSeq" id="WP_131339165.1">
    <property type="nucleotide sequence ID" value="NZ_SJJZ01000002.1"/>
</dbReference>
<dbReference type="Proteomes" id="UP000292346">
    <property type="component" value="Unassembled WGS sequence"/>
</dbReference>
<keyword evidence="8 13" id="KW-0274">FAD</keyword>
<dbReference type="InterPro" id="IPR037099">
    <property type="entry name" value="Fum_R/Succ_DH_flav-like_C_sf"/>
</dbReference>
<dbReference type="PRINTS" id="PR00411">
    <property type="entry name" value="PNDRDTASEI"/>
</dbReference>
<evidence type="ECO:0000256" key="2">
    <source>
        <dbReference type="ARBA" id="ARBA00004950"/>
    </source>
</evidence>
<accession>A0A4R0HGR0</accession>
<evidence type="ECO:0000256" key="13">
    <source>
        <dbReference type="RuleBase" id="RU362049"/>
    </source>
</evidence>
<evidence type="ECO:0000256" key="5">
    <source>
        <dbReference type="ARBA" id="ARBA00021901"/>
    </source>
</evidence>
<name>A0A4R0HGR0_9ACTN</name>
<evidence type="ECO:0000256" key="11">
    <source>
        <dbReference type="ARBA" id="ARBA00048305"/>
    </source>
</evidence>
<evidence type="ECO:0000256" key="7">
    <source>
        <dbReference type="ARBA" id="ARBA00022642"/>
    </source>
</evidence>
<comment type="subcellular location">
    <subcellularLocation>
        <location evidence="13">Cytoplasm</location>
    </subcellularLocation>
</comment>
<proteinExistence type="inferred from homology"/>
<dbReference type="InterPro" id="IPR015939">
    <property type="entry name" value="Fum_Rdtase/Succ_DH_flav-like_C"/>
</dbReference>
<dbReference type="Pfam" id="PF02910">
    <property type="entry name" value="Succ_DH_flav_C"/>
    <property type="match status" value="1"/>
</dbReference>
<dbReference type="Gene3D" id="1.20.58.100">
    <property type="entry name" value="Fumarate reductase/succinate dehydrogenase flavoprotein-like, C-terminal domain"/>
    <property type="match status" value="1"/>
</dbReference>
<feature type="compositionally biased region" description="Low complexity" evidence="14">
    <location>
        <begin position="492"/>
        <end position="506"/>
    </location>
</feature>
<dbReference type="SUPFAM" id="SSF46977">
    <property type="entry name" value="Succinate dehydrogenase/fumarate reductase flavoprotein C-terminal domain"/>
    <property type="match status" value="1"/>
</dbReference>
<dbReference type="Gene3D" id="3.50.50.60">
    <property type="entry name" value="FAD/NAD(P)-binding domain"/>
    <property type="match status" value="1"/>
</dbReference>
<comment type="function">
    <text evidence="10">Catalyzes the oxidation of L-aspartate to iminoaspartate, the first step in the de novo biosynthesis of NAD(+).</text>
</comment>
<dbReference type="InterPro" id="IPR027477">
    <property type="entry name" value="Succ_DH/fumarate_Rdtase_cat_sf"/>
</dbReference>
<dbReference type="GO" id="GO:0033765">
    <property type="term" value="F:steroid dehydrogenase activity, acting on the CH-CH group of donors"/>
    <property type="evidence" value="ECO:0007669"/>
    <property type="project" value="UniProtKB-ARBA"/>
</dbReference>
<dbReference type="InterPro" id="IPR005288">
    <property type="entry name" value="NadB"/>
</dbReference>
<dbReference type="OrthoDB" id="9805351at2"/>
<dbReference type="NCBIfam" id="TIGR00551">
    <property type="entry name" value="nadB"/>
    <property type="match status" value="1"/>
</dbReference>
<dbReference type="PANTHER" id="PTHR42716">
    <property type="entry name" value="L-ASPARTATE OXIDASE"/>
    <property type="match status" value="1"/>
</dbReference>
<feature type="region of interest" description="Disordered" evidence="14">
    <location>
        <begin position="484"/>
        <end position="506"/>
    </location>
</feature>